<feature type="transmembrane region" description="Helical" evidence="1">
    <location>
        <begin position="68"/>
        <end position="92"/>
    </location>
</feature>
<proteinExistence type="predicted"/>
<keyword evidence="3" id="KW-1185">Reference proteome</keyword>
<accession>A0A517R6A0</accession>
<evidence type="ECO:0000313" key="2">
    <source>
        <dbReference type="EMBL" id="QDT39399.1"/>
    </source>
</evidence>
<dbReference type="KEGG" id="svp:Pan189_38060"/>
<protein>
    <submittedName>
        <fullName evidence="2">Uncharacterized protein</fullName>
    </submittedName>
</protein>
<dbReference type="RefSeq" id="WP_145365536.1">
    <property type="nucleotide sequence ID" value="NZ_CP036268.1"/>
</dbReference>
<feature type="transmembrane region" description="Helical" evidence="1">
    <location>
        <begin position="147"/>
        <end position="170"/>
    </location>
</feature>
<name>A0A517R6A0_9PLAN</name>
<dbReference type="Proteomes" id="UP000317318">
    <property type="component" value="Chromosome"/>
</dbReference>
<gene>
    <name evidence="2" type="ORF">Pan189_38060</name>
</gene>
<dbReference type="EMBL" id="CP036268">
    <property type="protein sequence ID" value="QDT39399.1"/>
    <property type="molecule type" value="Genomic_DNA"/>
</dbReference>
<sequence length="183" mass="20561">MGPIRDTASLFQRSSDGGLLQLLRWLVLWTVGWTLAACWTAMVTAINFEVDSHFYWKILGCPKFLTNFIVIRSAVRESMLIGSVGFAIYLFFVGRRCSWEVRTWSILVGYAVAIVVATAIWLCAGLIGVSAHPYLDLDFDVVSPGFYFVQFSFYAMRYGAWLAFVPAYLVMTREPPAVSDVAD</sequence>
<evidence type="ECO:0000256" key="1">
    <source>
        <dbReference type="SAM" id="Phobius"/>
    </source>
</evidence>
<keyword evidence="1" id="KW-1133">Transmembrane helix</keyword>
<dbReference type="AlphaFoldDB" id="A0A517R6A0"/>
<feature type="transmembrane region" description="Helical" evidence="1">
    <location>
        <begin position="104"/>
        <end position="127"/>
    </location>
</feature>
<organism evidence="2 3">
    <name type="scientific">Stratiformator vulcanicus</name>
    <dbReference type="NCBI Taxonomy" id="2527980"/>
    <lineage>
        <taxon>Bacteria</taxon>
        <taxon>Pseudomonadati</taxon>
        <taxon>Planctomycetota</taxon>
        <taxon>Planctomycetia</taxon>
        <taxon>Planctomycetales</taxon>
        <taxon>Planctomycetaceae</taxon>
        <taxon>Stratiformator</taxon>
    </lineage>
</organism>
<keyword evidence="1" id="KW-0812">Transmembrane</keyword>
<keyword evidence="1" id="KW-0472">Membrane</keyword>
<reference evidence="2 3" key="1">
    <citation type="submission" date="2019-02" db="EMBL/GenBank/DDBJ databases">
        <title>Deep-cultivation of Planctomycetes and their phenomic and genomic characterization uncovers novel biology.</title>
        <authorList>
            <person name="Wiegand S."/>
            <person name="Jogler M."/>
            <person name="Boedeker C."/>
            <person name="Pinto D."/>
            <person name="Vollmers J."/>
            <person name="Rivas-Marin E."/>
            <person name="Kohn T."/>
            <person name="Peeters S.H."/>
            <person name="Heuer A."/>
            <person name="Rast P."/>
            <person name="Oberbeckmann S."/>
            <person name="Bunk B."/>
            <person name="Jeske O."/>
            <person name="Meyerdierks A."/>
            <person name="Storesund J.E."/>
            <person name="Kallscheuer N."/>
            <person name="Luecker S."/>
            <person name="Lage O.M."/>
            <person name="Pohl T."/>
            <person name="Merkel B.J."/>
            <person name="Hornburger P."/>
            <person name="Mueller R.-W."/>
            <person name="Bruemmer F."/>
            <person name="Labrenz M."/>
            <person name="Spormann A.M."/>
            <person name="Op den Camp H."/>
            <person name="Overmann J."/>
            <person name="Amann R."/>
            <person name="Jetten M.S.M."/>
            <person name="Mascher T."/>
            <person name="Medema M.H."/>
            <person name="Devos D.P."/>
            <person name="Kaster A.-K."/>
            <person name="Ovreas L."/>
            <person name="Rohde M."/>
            <person name="Galperin M.Y."/>
            <person name="Jogler C."/>
        </authorList>
    </citation>
    <scope>NUCLEOTIDE SEQUENCE [LARGE SCALE GENOMIC DNA]</scope>
    <source>
        <strain evidence="2 3">Pan189</strain>
    </source>
</reference>
<evidence type="ECO:0000313" key="3">
    <source>
        <dbReference type="Proteomes" id="UP000317318"/>
    </source>
</evidence>
<feature type="transmembrane region" description="Helical" evidence="1">
    <location>
        <begin position="22"/>
        <end position="48"/>
    </location>
</feature>